<gene>
    <name evidence="6" type="ORF">RZ517_13110</name>
</gene>
<evidence type="ECO:0000313" key="6">
    <source>
        <dbReference type="EMBL" id="WWR45724.1"/>
    </source>
</evidence>
<sequence length="326" mass="36460">MKPSQLSLRWLEVFLMTAQSGSVQTAAQQAGLSVSTVSHHLKSLETKLGTALFDHSRRPLRVTAAGALFQRDVDAALKLIRKAEAEAQAGSVGETRSLALALIEDFDGDIAPELARHLTTAMPKCRFRHLTRPSHEILEMLRAQEIDVGLAARPQSVPDALSEHAILRDPYVLALPAGVKLAENRLIAGQTDLPFLRYSSNQLMARQIEQQLRRLNRDLSDQYEFESTQTLMRLVAEGAGWAITTPMNYLRAQRFHRQVRLAPFPDKGFARTLSIYATELADPVVVQTVTETLRRLIETRAVQPVIDAEPWLRDAFRLLPVNRSES</sequence>
<dbReference type="EMBL" id="CP146069">
    <property type="protein sequence ID" value="WWR45724.1"/>
    <property type="molecule type" value="Genomic_DNA"/>
</dbReference>
<dbReference type="Pfam" id="PF00126">
    <property type="entry name" value="HTH_1"/>
    <property type="match status" value="1"/>
</dbReference>
<dbReference type="CDD" id="cd05466">
    <property type="entry name" value="PBP2_LTTR_substrate"/>
    <property type="match status" value="1"/>
</dbReference>
<dbReference type="InterPro" id="IPR036388">
    <property type="entry name" value="WH-like_DNA-bd_sf"/>
</dbReference>
<comment type="similarity">
    <text evidence="1">Belongs to the LysR transcriptional regulatory family.</text>
</comment>
<feature type="domain" description="HTH lysR-type" evidence="5">
    <location>
        <begin position="6"/>
        <end position="63"/>
    </location>
</feature>
<keyword evidence="7" id="KW-1185">Reference proteome</keyword>
<evidence type="ECO:0000313" key="7">
    <source>
        <dbReference type="Proteomes" id="UP001364156"/>
    </source>
</evidence>
<proteinExistence type="inferred from homology"/>
<organism evidence="6 7">
    <name type="scientific">Roseovarius phycicola</name>
    <dbReference type="NCBI Taxonomy" id="3080976"/>
    <lineage>
        <taxon>Bacteria</taxon>
        <taxon>Pseudomonadati</taxon>
        <taxon>Pseudomonadota</taxon>
        <taxon>Alphaproteobacteria</taxon>
        <taxon>Rhodobacterales</taxon>
        <taxon>Roseobacteraceae</taxon>
        <taxon>Roseovarius</taxon>
    </lineage>
</organism>
<evidence type="ECO:0000256" key="2">
    <source>
        <dbReference type="ARBA" id="ARBA00023015"/>
    </source>
</evidence>
<keyword evidence="3" id="KW-0238">DNA-binding</keyword>
<dbReference type="PANTHER" id="PTHR30346">
    <property type="entry name" value="TRANSCRIPTIONAL DUAL REGULATOR HCAR-RELATED"/>
    <property type="match status" value="1"/>
</dbReference>
<name>A0ABZ2HFX1_9RHOB</name>
<dbReference type="Gene3D" id="1.10.10.10">
    <property type="entry name" value="Winged helix-like DNA-binding domain superfamily/Winged helix DNA-binding domain"/>
    <property type="match status" value="1"/>
</dbReference>
<dbReference type="Proteomes" id="UP001364156">
    <property type="component" value="Chromosome"/>
</dbReference>
<dbReference type="RefSeq" id="WP_338548639.1">
    <property type="nucleotide sequence ID" value="NZ_CP146069.1"/>
</dbReference>
<keyword evidence="4" id="KW-0804">Transcription</keyword>
<evidence type="ECO:0000256" key="1">
    <source>
        <dbReference type="ARBA" id="ARBA00009437"/>
    </source>
</evidence>
<dbReference type="InterPro" id="IPR005119">
    <property type="entry name" value="LysR_subst-bd"/>
</dbReference>
<dbReference type="InterPro" id="IPR036390">
    <property type="entry name" value="WH_DNA-bd_sf"/>
</dbReference>
<dbReference type="Pfam" id="PF03466">
    <property type="entry name" value="LysR_substrate"/>
    <property type="match status" value="1"/>
</dbReference>
<accession>A0ABZ2HFX1</accession>
<dbReference type="SUPFAM" id="SSF53850">
    <property type="entry name" value="Periplasmic binding protein-like II"/>
    <property type="match status" value="1"/>
</dbReference>
<dbReference type="Gene3D" id="3.40.190.10">
    <property type="entry name" value="Periplasmic binding protein-like II"/>
    <property type="match status" value="2"/>
</dbReference>
<protein>
    <submittedName>
        <fullName evidence="6">LysR family transcriptional regulator</fullName>
    </submittedName>
</protein>
<reference evidence="6 7" key="1">
    <citation type="submission" date="2023-10" db="EMBL/GenBank/DDBJ databases">
        <title>Roseovarius strain S88 nov., isolated from a marine algae.</title>
        <authorList>
            <person name="Lee M.W."/>
            <person name="Lee J.K."/>
            <person name="Kim J.M."/>
            <person name="Choi D.G."/>
            <person name="Baek J.H."/>
            <person name="Bayburt H."/>
            <person name="Jung J.J."/>
            <person name="Han D.M."/>
            <person name="Jeon C.O."/>
        </authorList>
    </citation>
    <scope>NUCLEOTIDE SEQUENCE [LARGE SCALE GENOMIC DNA]</scope>
    <source>
        <strain evidence="6 7">S88</strain>
    </source>
</reference>
<evidence type="ECO:0000259" key="5">
    <source>
        <dbReference type="PROSITE" id="PS50931"/>
    </source>
</evidence>
<dbReference type="PANTHER" id="PTHR30346:SF28">
    <property type="entry name" value="HTH-TYPE TRANSCRIPTIONAL REGULATOR CYNR"/>
    <property type="match status" value="1"/>
</dbReference>
<keyword evidence="2" id="KW-0805">Transcription regulation</keyword>
<dbReference type="SUPFAM" id="SSF46785">
    <property type="entry name" value="Winged helix' DNA-binding domain"/>
    <property type="match status" value="1"/>
</dbReference>
<dbReference type="PROSITE" id="PS50931">
    <property type="entry name" value="HTH_LYSR"/>
    <property type="match status" value="1"/>
</dbReference>
<evidence type="ECO:0000256" key="4">
    <source>
        <dbReference type="ARBA" id="ARBA00023163"/>
    </source>
</evidence>
<dbReference type="InterPro" id="IPR000847">
    <property type="entry name" value="LysR_HTH_N"/>
</dbReference>
<evidence type="ECO:0000256" key="3">
    <source>
        <dbReference type="ARBA" id="ARBA00023125"/>
    </source>
</evidence>